<dbReference type="GO" id="GO:0016887">
    <property type="term" value="F:ATP hydrolysis activity"/>
    <property type="evidence" value="ECO:0007669"/>
    <property type="project" value="InterPro"/>
</dbReference>
<dbReference type="SUPFAM" id="SSF75553">
    <property type="entry name" value="Smc hinge domain"/>
    <property type="match status" value="1"/>
</dbReference>
<dbReference type="GO" id="GO:0003677">
    <property type="term" value="F:DNA binding"/>
    <property type="evidence" value="ECO:0007669"/>
    <property type="project" value="TreeGrafter"/>
</dbReference>
<dbReference type="Pfam" id="PF06470">
    <property type="entry name" value="SMC_hinge"/>
    <property type="match status" value="1"/>
</dbReference>
<evidence type="ECO:0000256" key="11">
    <source>
        <dbReference type="SAM" id="Coils"/>
    </source>
</evidence>
<dbReference type="SMART" id="SM00968">
    <property type="entry name" value="SMC_hinge"/>
    <property type="match status" value="1"/>
</dbReference>
<dbReference type="InterPro" id="IPR024704">
    <property type="entry name" value="SMC"/>
</dbReference>
<comment type="similarity">
    <text evidence="3">Belongs to the SMC family. SMC1 subfamily.</text>
</comment>
<feature type="coiled-coil region" evidence="11">
    <location>
        <begin position="905"/>
        <end position="974"/>
    </location>
</feature>
<dbReference type="STRING" id="564608.C1MJE0"/>
<evidence type="ECO:0000256" key="8">
    <source>
        <dbReference type="ARBA" id="ARBA00023242"/>
    </source>
</evidence>
<gene>
    <name evidence="14" type="ORF">MICPUCDRAFT_50904</name>
</gene>
<feature type="compositionally biased region" description="Basic and acidic residues" evidence="12">
    <location>
        <begin position="521"/>
        <end position="570"/>
    </location>
</feature>
<evidence type="ECO:0000256" key="7">
    <source>
        <dbReference type="ARBA" id="ARBA00023054"/>
    </source>
</evidence>
<dbReference type="RefSeq" id="XP_003055298.1">
    <property type="nucleotide sequence ID" value="XM_003055252.1"/>
</dbReference>
<dbReference type="InterPro" id="IPR028468">
    <property type="entry name" value="Smc1_ABC"/>
</dbReference>
<evidence type="ECO:0000256" key="10">
    <source>
        <dbReference type="PIRNR" id="PIRNR005719"/>
    </source>
</evidence>
<feature type="compositionally biased region" description="Basic and acidic residues" evidence="12">
    <location>
        <begin position="501"/>
        <end position="513"/>
    </location>
</feature>
<feature type="compositionally biased region" description="Acidic residues" evidence="12">
    <location>
        <begin position="1014"/>
        <end position="1025"/>
    </location>
</feature>
<feature type="coiled-coil region" evidence="11">
    <location>
        <begin position="764"/>
        <end position="847"/>
    </location>
</feature>
<feature type="region of interest" description="Disordered" evidence="12">
    <location>
        <begin position="501"/>
        <end position="570"/>
    </location>
</feature>
<evidence type="ECO:0000256" key="1">
    <source>
        <dbReference type="ARBA" id="ARBA00004123"/>
    </source>
</evidence>
<dbReference type="Gene3D" id="1.20.1060.20">
    <property type="match status" value="1"/>
</dbReference>
<keyword evidence="6" id="KW-0498">Mitosis</keyword>
<dbReference type="PIRSF" id="PIRSF005719">
    <property type="entry name" value="SMC"/>
    <property type="match status" value="1"/>
</dbReference>
<dbReference type="PANTHER" id="PTHR18937:SF12">
    <property type="entry name" value="STRUCTURAL MAINTENANCE OF CHROMOSOMES PROTEIN"/>
    <property type="match status" value="1"/>
</dbReference>
<proteinExistence type="inferred from homology"/>
<protein>
    <recommendedName>
        <fullName evidence="10">Structural maintenance of chromosomes protein</fullName>
    </recommendedName>
</protein>
<dbReference type="GO" id="GO:0007062">
    <property type="term" value="P:sister chromatid cohesion"/>
    <property type="evidence" value="ECO:0007669"/>
    <property type="project" value="InterPro"/>
</dbReference>
<keyword evidence="8 10" id="KW-0539">Nucleus</keyword>
<dbReference type="SUPFAM" id="SSF52540">
    <property type="entry name" value="P-loop containing nucleoside triphosphate hydrolases"/>
    <property type="match status" value="1"/>
</dbReference>
<dbReference type="GO" id="GO:0005634">
    <property type="term" value="C:nucleus"/>
    <property type="evidence" value="ECO:0007669"/>
    <property type="project" value="UniProtKB-SubCell"/>
</dbReference>
<feature type="compositionally biased region" description="Acidic residues" evidence="12">
    <location>
        <begin position="1039"/>
        <end position="1059"/>
    </location>
</feature>
<dbReference type="GO" id="GO:0008278">
    <property type="term" value="C:cohesin complex"/>
    <property type="evidence" value="ECO:0007669"/>
    <property type="project" value="InterPro"/>
</dbReference>
<evidence type="ECO:0000256" key="4">
    <source>
        <dbReference type="ARBA" id="ARBA00022454"/>
    </source>
</evidence>
<dbReference type="EMBL" id="GG663735">
    <property type="protein sequence ID" value="EEH60550.1"/>
    <property type="molecule type" value="Genomic_DNA"/>
</dbReference>
<dbReference type="InterPro" id="IPR036277">
    <property type="entry name" value="SMC_hinge_sf"/>
</dbReference>
<evidence type="ECO:0000256" key="2">
    <source>
        <dbReference type="ARBA" id="ARBA00004286"/>
    </source>
</evidence>
<organism evidence="15">
    <name type="scientific">Micromonas pusilla (strain CCMP1545)</name>
    <name type="common">Picoplanktonic green alga</name>
    <dbReference type="NCBI Taxonomy" id="564608"/>
    <lineage>
        <taxon>Eukaryota</taxon>
        <taxon>Viridiplantae</taxon>
        <taxon>Chlorophyta</taxon>
        <taxon>Mamiellophyceae</taxon>
        <taxon>Mamiellales</taxon>
        <taxon>Mamiellaceae</taxon>
        <taxon>Micromonas</taxon>
    </lineage>
</organism>
<dbReference type="InterPro" id="IPR003395">
    <property type="entry name" value="RecF/RecN/SMC_N"/>
</dbReference>
<reference evidence="14 15" key="1">
    <citation type="journal article" date="2009" name="Science">
        <title>Green evolution and dynamic adaptations revealed by genomes of the marine picoeukaryotes Micromonas.</title>
        <authorList>
            <person name="Worden A.Z."/>
            <person name="Lee J.H."/>
            <person name="Mock T."/>
            <person name="Rouze P."/>
            <person name="Simmons M.P."/>
            <person name="Aerts A.L."/>
            <person name="Allen A.E."/>
            <person name="Cuvelier M.L."/>
            <person name="Derelle E."/>
            <person name="Everett M.V."/>
            <person name="Foulon E."/>
            <person name="Grimwood J."/>
            <person name="Gundlach H."/>
            <person name="Henrissat B."/>
            <person name="Napoli C."/>
            <person name="McDonald S.M."/>
            <person name="Parker M.S."/>
            <person name="Rombauts S."/>
            <person name="Salamov A."/>
            <person name="Von Dassow P."/>
            <person name="Badger J.H."/>
            <person name="Coutinho P.M."/>
            <person name="Demir E."/>
            <person name="Dubchak I."/>
            <person name="Gentemann C."/>
            <person name="Eikrem W."/>
            <person name="Gready J.E."/>
            <person name="John U."/>
            <person name="Lanier W."/>
            <person name="Lindquist E.A."/>
            <person name="Lucas S."/>
            <person name="Mayer K.F."/>
            <person name="Moreau H."/>
            <person name="Not F."/>
            <person name="Otillar R."/>
            <person name="Panaud O."/>
            <person name="Pangilinan J."/>
            <person name="Paulsen I."/>
            <person name="Piegu B."/>
            <person name="Poliakov A."/>
            <person name="Robbens S."/>
            <person name="Schmutz J."/>
            <person name="Toulza E."/>
            <person name="Wyss T."/>
            <person name="Zelensky A."/>
            <person name="Zhou K."/>
            <person name="Armbrust E.V."/>
            <person name="Bhattacharya D."/>
            <person name="Goodenough U.W."/>
            <person name="Van de Peer Y."/>
            <person name="Grigoriev I.V."/>
        </authorList>
    </citation>
    <scope>NUCLEOTIDE SEQUENCE [LARGE SCALE GENOMIC DNA]</scope>
    <source>
        <strain evidence="14 15">CCMP1545</strain>
    </source>
</reference>
<keyword evidence="9" id="KW-0131">Cell cycle</keyword>
<dbReference type="InterPro" id="IPR027417">
    <property type="entry name" value="P-loop_NTPase"/>
</dbReference>
<feature type="compositionally biased region" description="Basic and acidic residues" evidence="12">
    <location>
        <begin position="355"/>
        <end position="377"/>
    </location>
</feature>
<dbReference type="GeneID" id="9680497"/>
<dbReference type="CDD" id="cd03275">
    <property type="entry name" value="ABC_SMC1_euk"/>
    <property type="match status" value="1"/>
</dbReference>
<dbReference type="eggNOG" id="KOG0018">
    <property type="taxonomic scope" value="Eukaryota"/>
</dbReference>
<evidence type="ECO:0000256" key="3">
    <source>
        <dbReference type="ARBA" id="ARBA00005597"/>
    </source>
</evidence>
<dbReference type="Gene3D" id="3.40.50.300">
    <property type="entry name" value="P-loop containing nucleotide triphosphate hydrolases"/>
    <property type="match status" value="2"/>
</dbReference>
<dbReference type="GO" id="GO:0005524">
    <property type="term" value="F:ATP binding"/>
    <property type="evidence" value="ECO:0007669"/>
    <property type="project" value="InterPro"/>
</dbReference>
<feature type="region of interest" description="Disordered" evidence="12">
    <location>
        <begin position="1011"/>
        <end position="1068"/>
    </location>
</feature>
<feature type="region of interest" description="Disordered" evidence="12">
    <location>
        <begin position="308"/>
        <end position="335"/>
    </location>
</feature>
<dbReference type="Gene3D" id="3.30.70.1620">
    <property type="match status" value="1"/>
</dbReference>
<dbReference type="KEGG" id="mpp:MICPUCDRAFT_50904"/>
<dbReference type="Proteomes" id="UP000001876">
    <property type="component" value="Unassembled WGS sequence"/>
</dbReference>
<dbReference type="OMA" id="KHMDFQR"/>
<evidence type="ECO:0000259" key="13">
    <source>
        <dbReference type="SMART" id="SM00968"/>
    </source>
</evidence>
<evidence type="ECO:0000256" key="12">
    <source>
        <dbReference type="SAM" id="MobiDB-lite"/>
    </source>
</evidence>
<dbReference type="GO" id="GO:0051301">
    <property type="term" value="P:cell division"/>
    <property type="evidence" value="ECO:0007669"/>
    <property type="project" value="UniProtKB-KW"/>
</dbReference>
<feature type="domain" description="SMC hinge" evidence="13">
    <location>
        <begin position="583"/>
        <end position="700"/>
    </location>
</feature>
<comment type="subcellular location">
    <subcellularLocation>
        <location evidence="2">Chromosome</location>
    </subcellularLocation>
    <subcellularLocation>
        <location evidence="1 10">Nucleus</location>
    </subcellularLocation>
</comment>
<evidence type="ECO:0000256" key="5">
    <source>
        <dbReference type="ARBA" id="ARBA00022618"/>
    </source>
</evidence>
<evidence type="ECO:0000313" key="15">
    <source>
        <dbReference type="Proteomes" id="UP000001876"/>
    </source>
</evidence>
<feature type="region of interest" description="Disordered" evidence="12">
    <location>
        <begin position="354"/>
        <end position="377"/>
    </location>
</feature>
<keyword evidence="5" id="KW-0132">Cell division</keyword>
<evidence type="ECO:0000256" key="6">
    <source>
        <dbReference type="ARBA" id="ARBA00022776"/>
    </source>
</evidence>
<dbReference type="OrthoDB" id="5575062at2759"/>
<accession>C1MJE0</accession>
<keyword evidence="15" id="KW-1185">Reference proteome</keyword>
<evidence type="ECO:0000313" key="14">
    <source>
        <dbReference type="EMBL" id="EEH60550.1"/>
    </source>
</evidence>
<feature type="coiled-coil region" evidence="11">
    <location>
        <begin position="188"/>
        <end position="296"/>
    </location>
</feature>
<sequence>MARGSTRGSNPRSEPDGKENAIVVKRGMIQRIECDNFKSYKGHQVIGPFKQFTSIIGPNGSGKSNLMDAISFVLGVQSAQLRGTQLKDLVYAFDVADREKKRAAYVRLVYETEEGEEIVFSRHITPAGTGEYRIANKVVTAEAYNDRLKDFGILVKARNFLVFQGDIESVASKSPKDLTSLVETVSGSEELKKEYELARVAKKDAEDAQQVAFTKRKGLQTQRRQMKEQKEEAEKHLRMTKELEDAKAERALFKLFHIDFDAKRHEDDIAEASGALKEHEARVEACAKDVEEKRSLKATHAKKQLMLERKARSPRTGSLGFNPRPRRLSTPLLTPLTPPRRRFAWTLDPNKIAKHKADGDKKNPHAVRVKEETSRTKKRLELATKQLQRHAQDAAESKADVERLTRDLENVNAAEKAFEKDFAERQKKKNKDGGDLELGAKQMDEYNRRKEEAGAKTFKLRQERDGLAAAAAAEELTRARHASKVDELAARLAVLDEQLESERARDAALRDGEASTTAELEDGREREKAITDEKRKSRAKQENLAGKVEELSGKLREAKADRKESERETRAAEAVTSLRRMLPGVHGRVTDLIKVSQKKFNLAVITVLGKDADAVVVDDAATAKECVRYLKEQRIAPMTFLPVNQLKVFEPDERLRHLGGTSKLCVDVVSFDESVKRAMIYAMGGDTLVCDTHEEAKRHSFGAGDRRLKVVSLDGTMIKKSGEMTGGNSGSLEAKASRFDAEEIEQLRADRQAAEESLAKIKPVAALIAEEQESAARLARLEKDLQYAAVDRKMCAEKIEKLTKDAANIKRELDATSPELKAAEKACEKAAAAVEAVEAKIHAAEDAVYAEFSASVGVANIREYEENNLAMLQLGAEERARFTTQRAKLTEQLNYERSRDTEGPRARAAADIERFEKDLERLLAEAEKAKAEAEERRETLEAWEREAAEAKADAEAVEQEVKDVRQRLGVLSQEGAKLQRLVGNKRSVVDALRESRADIIAAARMERIKLPRAEDDEGGDDDDDVLALPAPVKKLTSGMDDDDDDDDGEVDADAMEADEEERRKSAAGFREAAFKTKLDYDGLAPRLKQAPRPSDRERIDDELRANVEKKLTQLERLEPNMKAIDQYEGIKEKERAQTEELEECRKKTKAAHDAFERVKSERASTFMAAYKHISDAIDKVYKELTMSPSHPLGGTAYLALESLEEPYNAGLKFTAMPPTKRFREMEALSGGEKTMAALALLFAIHSYKSSPFFVLDEIDASLDKTNVEKMARFIRNRSHGLGGGADGAPCQSIVISLKDYFFDKADSLVGVTRDVHDACSRVLTFDLEPYGEPEE</sequence>
<dbReference type="Pfam" id="PF02463">
    <property type="entry name" value="SMC_N"/>
    <property type="match status" value="1"/>
</dbReference>
<name>C1MJE0_MICPC</name>
<dbReference type="InterPro" id="IPR010935">
    <property type="entry name" value="SMC_hinge"/>
</dbReference>
<evidence type="ECO:0000256" key="9">
    <source>
        <dbReference type="ARBA" id="ARBA00023306"/>
    </source>
</evidence>
<keyword evidence="7 11" id="KW-0175">Coiled coil</keyword>
<keyword evidence="4" id="KW-0158">Chromosome</keyword>
<dbReference type="PANTHER" id="PTHR18937">
    <property type="entry name" value="STRUCTURAL MAINTENANCE OF CHROMOSOMES SMC FAMILY MEMBER"/>
    <property type="match status" value="1"/>
</dbReference>